<reference evidence="7 8" key="1">
    <citation type="journal article" date="2019" name="Sci. Rep.">
        <title>A high-quality genome of Eragrostis curvula grass provides insights into Poaceae evolution and supports new strategies to enhance forage quality.</title>
        <authorList>
            <person name="Carballo J."/>
            <person name="Santos B.A.C.M."/>
            <person name="Zappacosta D."/>
            <person name="Garbus I."/>
            <person name="Selva J.P."/>
            <person name="Gallo C.A."/>
            <person name="Diaz A."/>
            <person name="Albertini E."/>
            <person name="Caccamo M."/>
            <person name="Echenique V."/>
        </authorList>
    </citation>
    <scope>NUCLEOTIDE SEQUENCE [LARGE SCALE GENOMIC DNA]</scope>
    <source>
        <strain evidence="8">cv. Victoria</strain>
        <tissue evidence="7">Leaf</tissue>
    </source>
</reference>
<dbReference type="PANTHER" id="PTHR11702">
    <property type="entry name" value="DEVELOPMENTALLY REGULATED GTP-BINDING PROTEIN-RELATED"/>
    <property type="match status" value="1"/>
</dbReference>
<dbReference type="InterPro" id="IPR027417">
    <property type="entry name" value="P-loop_NTPase"/>
</dbReference>
<dbReference type="InterPro" id="IPR008496">
    <property type="entry name" value="TMEM222/RTE1"/>
</dbReference>
<feature type="transmembrane region" description="Helical" evidence="4">
    <location>
        <begin position="277"/>
        <end position="295"/>
    </location>
</feature>
<dbReference type="Pfam" id="PF05608">
    <property type="entry name" value="RTE1"/>
    <property type="match status" value="1"/>
</dbReference>
<dbReference type="SUPFAM" id="SSF52540">
    <property type="entry name" value="P-loop containing nucleoside triphosphate hydrolases"/>
    <property type="match status" value="1"/>
</dbReference>
<dbReference type="Pfam" id="PF01018">
    <property type="entry name" value="GTP1_OBG"/>
    <property type="match status" value="1"/>
</dbReference>
<gene>
    <name evidence="7" type="ORF">EJB05_04001</name>
</gene>
<dbReference type="InterPro" id="IPR006169">
    <property type="entry name" value="GTP1_OBG_dom"/>
</dbReference>
<protein>
    <recommendedName>
        <fullName evidence="9">Obg family GTPase CgtA</fullName>
    </recommendedName>
</protein>
<evidence type="ECO:0008006" key="9">
    <source>
        <dbReference type="Google" id="ProtNLM"/>
    </source>
</evidence>
<dbReference type="Proteomes" id="UP000324897">
    <property type="component" value="Chromosome 5"/>
</dbReference>
<dbReference type="GO" id="GO:0005525">
    <property type="term" value="F:GTP binding"/>
    <property type="evidence" value="ECO:0007669"/>
    <property type="project" value="UniProtKB-KW"/>
</dbReference>
<keyword evidence="8" id="KW-1185">Reference proteome</keyword>
<dbReference type="PANTHER" id="PTHR11702:SF39">
    <property type="entry name" value="GTP-BINDING PROTEIN OBGC2-RELATED"/>
    <property type="match status" value="1"/>
</dbReference>
<dbReference type="Gene3D" id="3.40.50.300">
    <property type="entry name" value="P-loop containing nucleotide triphosphate hydrolases"/>
    <property type="match status" value="1"/>
</dbReference>
<dbReference type="InterPro" id="IPR045086">
    <property type="entry name" value="OBG_GTPase"/>
</dbReference>
<keyword evidence="1" id="KW-0547">Nucleotide-binding</keyword>
<keyword evidence="2" id="KW-0342">GTP-binding</keyword>
<dbReference type="InterPro" id="IPR006073">
    <property type="entry name" value="GTP-bd"/>
</dbReference>
<feature type="domain" description="OBG-type G" evidence="5">
    <location>
        <begin position="621"/>
        <end position="838"/>
    </location>
</feature>
<dbReference type="InterPro" id="IPR006074">
    <property type="entry name" value="GTP1-OBG_CS"/>
</dbReference>
<accession>A0A5J9W988</accession>
<sequence>MGRLRLAHGTLTTTLKAPAQPSPELGFRLNLAGTRRHEPRVAPPTQSPEYLHRAAAGRRLSPCKASISARISLLPAQNWGLEIAVDVKCGKYQMAVRFAPRSCCLFKYVIACIYQSTARTNCDLMESDRSQLGQIDPRRARFPCCIVWTPIPFITWLVPFIGHIGICREDGVILDFAGPNFISVDNFAFGAVARYIQVNSEECYKLLEPEGDATWDDALKKGTREFQDRNYNLFTCNCHSFVVNNLNRLFYSGHDKWNVVSLAAVMFLRGRWVSTTSVVKTFLPFAVLLIIGTFLGGTTFLIGLLAFATAMTGWFLIGTYCIKGLIELSEFNVTVSCNQSTAKNPRWVPHTKPTADAALRLGLSPPLALPPRHCDAMALLLHPRFPTHPHCAATHHHDATSSGAALPPPQSLAKEAHKYFDHAIVTVRAGDGGHGAVLAMPPAPSADAAKRRGRFDRDKRKSKKPVSLKRNYDGSVALPTGGHGGDVVVYAEEAEETLLRFHEKARFCAKRGGNVGAGGGTLSSRMHNGFAGETLRIPVPVGTVVKRKKGAFLADLAHPGDEVLVARGGQGGISLIDVPEHSRRKAMALSPNIMRDVDDKVLTHGQPGEEVSLELILRVVADVGLVGLPNAGKSTLLSTITLARPGIADYPFTTLLPNLGRLGGDPALGALQFSSEATLADLPGLIEGAHLGKGLGRNFLRHLRRTRVIVHVVDASADDPVNDYKIVREELRMYNPQYLERPYVVVLNKIDLPKAHDRLSTLAFEISSIGCEEGHDRNASKDNLNGNISEHQVLSGTQAEGDEKELGDYPRPQVVVAASVLKRIGIDEMLKEIRAALRKCFDHKLSEP</sequence>
<comment type="caution">
    <text evidence="7">The sequence shown here is derived from an EMBL/GenBank/DDBJ whole genome shotgun (WGS) entry which is preliminary data.</text>
</comment>
<feature type="domain" description="Obg" evidence="6">
    <location>
        <begin position="417"/>
        <end position="620"/>
    </location>
</feature>
<keyword evidence="4" id="KW-1133">Transmembrane helix</keyword>
<evidence type="ECO:0000259" key="6">
    <source>
        <dbReference type="PROSITE" id="PS51883"/>
    </source>
</evidence>
<dbReference type="SUPFAM" id="SSF82051">
    <property type="entry name" value="Obg GTP-binding protein N-terminal domain"/>
    <property type="match status" value="1"/>
</dbReference>
<dbReference type="Pfam" id="PF01926">
    <property type="entry name" value="MMR_HSR1"/>
    <property type="match status" value="1"/>
</dbReference>
<feature type="non-terminal residue" evidence="7">
    <location>
        <position position="1"/>
    </location>
</feature>
<evidence type="ECO:0000256" key="3">
    <source>
        <dbReference type="SAM" id="MobiDB-lite"/>
    </source>
</evidence>
<dbReference type="CDD" id="cd01898">
    <property type="entry name" value="Obg"/>
    <property type="match status" value="1"/>
</dbReference>
<dbReference type="PROSITE" id="PS00905">
    <property type="entry name" value="GTP1_OBG"/>
    <property type="match status" value="1"/>
</dbReference>
<dbReference type="Gene3D" id="2.70.210.12">
    <property type="entry name" value="GTP1/OBG domain"/>
    <property type="match status" value="1"/>
</dbReference>
<dbReference type="GO" id="GO:0003924">
    <property type="term" value="F:GTPase activity"/>
    <property type="evidence" value="ECO:0007669"/>
    <property type="project" value="InterPro"/>
</dbReference>
<evidence type="ECO:0000256" key="2">
    <source>
        <dbReference type="ARBA" id="ARBA00023134"/>
    </source>
</evidence>
<evidence type="ECO:0000259" key="5">
    <source>
        <dbReference type="PROSITE" id="PS51710"/>
    </source>
</evidence>
<dbReference type="GO" id="GO:0005739">
    <property type="term" value="C:mitochondrion"/>
    <property type="evidence" value="ECO:0007669"/>
    <property type="project" value="TreeGrafter"/>
</dbReference>
<dbReference type="Gramene" id="TVU44556">
    <property type="protein sequence ID" value="TVU44556"/>
    <property type="gene ID" value="EJB05_04001"/>
</dbReference>
<keyword evidence="4" id="KW-0472">Membrane</keyword>
<dbReference type="InterPro" id="IPR031167">
    <property type="entry name" value="G_OBG"/>
</dbReference>
<dbReference type="GO" id="GO:0042254">
    <property type="term" value="P:ribosome biogenesis"/>
    <property type="evidence" value="ECO:0007669"/>
    <property type="project" value="UniProtKB-UniRule"/>
</dbReference>
<dbReference type="InterPro" id="IPR036726">
    <property type="entry name" value="GTP1_OBG_dom_sf"/>
</dbReference>
<proteinExistence type="predicted"/>
<evidence type="ECO:0000256" key="4">
    <source>
        <dbReference type="SAM" id="Phobius"/>
    </source>
</evidence>
<dbReference type="PROSITE" id="PS51710">
    <property type="entry name" value="G_OBG"/>
    <property type="match status" value="1"/>
</dbReference>
<dbReference type="AlphaFoldDB" id="A0A5J9W988"/>
<evidence type="ECO:0000313" key="7">
    <source>
        <dbReference type="EMBL" id="TVU44556.1"/>
    </source>
</evidence>
<organism evidence="7 8">
    <name type="scientific">Eragrostis curvula</name>
    <name type="common">weeping love grass</name>
    <dbReference type="NCBI Taxonomy" id="38414"/>
    <lineage>
        <taxon>Eukaryota</taxon>
        <taxon>Viridiplantae</taxon>
        <taxon>Streptophyta</taxon>
        <taxon>Embryophyta</taxon>
        <taxon>Tracheophyta</taxon>
        <taxon>Spermatophyta</taxon>
        <taxon>Magnoliopsida</taxon>
        <taxon>Liliopsida</taxon>
        <taxon>Poales</taxon>
        <taxon>Poaceae</taxon>
        <taxon>PACMAD clade</taxon>
        <taxon>Chloridoideae</taxon>
        <taxon>Eragrostideae</taxon>
        <taxon>Eragrostidinae</taxon>
        <taxon>Eragrostis</taxon>
    </lineage>
</organism>
<dbReference type="PROSITE" id="PS51883">
    <property type="entry name" value="OBG"/>
    <property type="match status" value="1"/>
</dbReference>
<dbReference type="PRINTS" id="PR00326">
    <property type="entry name" value="GTP1OBG"/>
</dbReference>
<feature type="region of interest" description="Disordered" evidence="3">
    <location>
        <begin position="440"/>
        <end position="475"/>
    </location>
</feature>
<dbReference type="EMBL" id="RWGY01000004">
    <property type="protein sequence ID" value="TVU44556.1"/>
    <property type="molecule type" value="Genomic_DNA"/>
</dbReference>
<evidence type="ECO:0000256" key="1">
    <source>
        <dbReference type="ARBA" id="ARBA00022741"/>
    </source>
</evidence>
<feature type="transmembrane region" description="Helical" evidence="4">
    <location>
        <begin position="301"/>
        <end position="322"/>
    </location>
</feature>
<dbReference type="OrthoDB" id="267284at2759"/>
<keyword evidence="4" id="KW-0812">Transmembrane</keyword>
<name>A0A5J9W988_9POAL</name>
<evidence type="ECO:0000313" key="8">
    <source>
        <dbReference type="Proteomes" id="UP000324897"/>
    </source>
</evidence>